<name>K0SI37_THAOC</name>
<proteinExistence type="predicted"/>
<comment type="caution">
    <text evidence="2">The sequence shown here is derived from an EMBL/GenBank/DDBJ whole genome shotgun (WGS) entry which is preliminary data.</text>
</comment>
<keyword evidence="3" id="KW-1185">Reference proteome</keyword>
<sequence>MTRPSGASPSLGRGFGSEATVHRGRSVRKKRRRQTGGRAKVITARPTTSKAGAAEARGARLRQAKGGAPTLPLFETTSMSIVIVNWGGRTSGAHENVKKKSRVSLCVVGFFDLVPPRGAWFGKAGATSLRPYYPEAQTSLLLLDSPRSAWSPIPHSPSLRAVCACVRHDVTDAANPYAPQIKSGCPLVELITRSRSI</sequence>
<evidence type="ECO:0000313" key="3">
    <source>
        <dbReference type="Proteomes" id="UP000266841"/>
    </source>
</evidence>
<evidence type="ECO:0000313" key="2">
    <source>
        <dbReference type="EMBL" id="EJK60656.1"/>
    </source>
</evidence>
<protein>
    <submittedName>
        <fullName evidence="2">Uncharacterized protein</fullName>
    </submittedName>
</protein>
<organism evidence="2 3">
    <name type="scientific">Thalassiosira oceanica</name>
    <name type="common">Marine diatom</name>
    <dbReference type="NCBI Taxonomy" id="159749"/>
    <lineage>
        <taxon>Eukaryota</taxon>
        <taxon>Sar</taxon>
        <taxon>Stramenopiles</taxon>
        <taxon>Ochrophyta</taxon>
        <taxon>Bacillariophyta</taxon>
        <taxon>Coscinodiscophyceae</taxon>
        <taxon>Thalassiosirophycidae</taxon>
        <taxon>Thalassiosirales</taxon>
        <taxon>Thalassiosiraceae</taxon>
        <taxon>Thalassiosira</taxon>
    </lineage>
</organism>
<feature type="compositionally biased region" description="Basic residues" evidence="1">
    <location>
        <begin position="22"/>
        <end position="35"/>
    </location>
</feature>
<dbReference type="AlphaFoldDB" id="K0SI37"/>
<dbReference type="EMBL" id="AGNL01020810">
    <property type="protein sequence ID" value="EJK60656.1"/>
    <property type="molecule type" value="Genomic_DNA"/>
</dbReference>
<evidence type="ECO:0000256" key="1">
    <source>
        <dbReference type="SAM" id="MobiDB-lite"/>
    </source>
</evidence>
<feature type="region of interest" description="Disordered" evidence="1">
    <location>
        <begin position="1"/>
        <end position="42"/>
    </location>
</feature>
<accession>K0SI37</accession>
<reference evidence="2 3" key="1">
    <citation type="journal article" date="2012" name="Genome Biol.">
        <title>Genome and low-iron response of an oceanic diatom adapted to chronic iron limitation.</title>
        <authorList>
            <person name="Lommer M."/>
            <person name="Specht M."/>
            <person name="Roy A.S."/>
            <person name="Kraemer L."/>
            <person name="Andreson R."/>
            <person name="Gutowska M.A."/>
            <person name="Wolf J."/>
            <person name="Bergner S.V."/>
            <person name="Schilhabel M.B."/>
            <person name="Klostermeier U.C."/>
            <person name="Beiko R.G."/>
            <person name="Rosenstiel P."/>
            <person name="Hippler M."/>
            <person name="Laroche J."/>
        </authorList>
    </citation>
    <scope>NUCLEOTIDE SEQUENCE [LARGE SCALE GENOMIC DNA]</scope>
    <source>
        <strain evidence="2 3">CCMP1005</strain>
    </source>
</reference>
<gene>
    <name evidence="2" type="ORF">THAOC_18951</name>
</gene>
<dbReference type="Proteomes" id="UP000266841">
    <property type="component" value="Unassembled WGS sequence"/>
</dbReference>